<dbReference type="OrthoDB" id="1394818at2759"/>
<dbReference type="RefSeq" id="XP_002911888.1">
    <property type="nucleotide sequence ID" value="XM_002911842.1"/>
</dbReference>
<dbReference type="KEGG" id="cci:CC1G_13928"/>
<evidence type="ECO:0000313" key="1">
    <source>
        <dbReference type="EMBL" id="EFI28394.1"/>
    </source>
</evidence>
<keyword evidence="2" id="KW-1185">Reference proteome</keyword>
<comment type="caution">
    <text evidence="1">The sequence shown here is derived from an EMBL/GenBank/DDBJ whole genome shotgun (WGS) entry which is preliminary data.</text>
</comment>
<proteinExistence type="predicted"/>
<organism evidence="1 2">
    <name type="scientific">Coprinopsis cinerea (strain Okayama-7 / 130 / ATCC MYA-4618 / FGSC 9003)</name>
    <name type="common">Inky cap fungus</name>
    <name type="synonym">Hormographiella aspergillata</name>
    <dbReference type="NCBI Taxonomy" id="240176"/>
    <lineage>
        <taxon>Eukaryota</taxon>
        <taxon>Fungi</taxon>
        <taxon>Dikarya</taxon>
        <taxon>Basidiomycota</taxon>
        <taxon>Agaricomycotina</taxon>
        <taxon>Agaricomycetes</taxon>
        <taxon>Agaricomycetidae</taxon>
        <taxon>Agaricales</taxon>
        <taxon>Agaricineae</taxon>
        <taxon>Psathyrellaceae</taxon>
        <taxon>Coprinopsis</taxon>
    </lineage>
</organism>
<evidence type="ECO:0000313" key="2">
    <source>
        <dbReference type="Proteomes" id="UP000001861"/>
    </source>
</evidence>
<reference evidence="1 2" key="1">
    <citation type="journal article" date="2010" name="Proc. Natl. Acad. Sci. U.S.A.">
        <title>Insights into evolution of multicellular fungi from the assembled chromosomes of the mushroom Coprinopsis cinerea (Coprinus cinereus).</title>
        <authorList>
            <person name="Stajich J.E."/>
            <person name="Wilke S.K."/>
            <person name="Ahren D."/>
            <person name="Au C.H."/>
            <person name="Birren B.W."/>
            <person name="Borodovsky M."/>
            <person name="Burns C."/>
            <person name="Canback B."/>
            <person name="Casselton L.A."/>
            <person name="Cheng C.K."/>
            <person name="Deng J."/>
            <person name="Dietrich F.S."/>
            <person name="Fargo D.C."/>
            <person name="Farman M.L."/>
            <person name="Gathman A.C."/>
            <person name="Goldberg J."/>
            <person name="Guigo R."/>
            <person name="Hoegger P.J."/>
            <person name="Hooker J.B."/>
            <person name="Huggins A."/>
            <person name="James T.Y."/>
            <person name="Kamada T."/>
            <person name="Kilaru S."/>
            <person name="Kodira C."/>
            <person name="Kues U."/>
            <person name="Kupfer D."/>
            <person name="Kwan H.S."/>
            <person name="Lomsadze A."/>
            <person name="Li W."/>
            <person name="Lilly W.W."/>
            <person name="Ma L.J."/>
            <person name="Mackey A.J."/>
            <person name="Manning G."/>
            <person name="Martin F."/>
            <person name="Muraguchi H."/>
            <person name="Natvig D.O."/>
            <person name="Palmerini H."/>
            <person name="Ramesh M.A."/>
            <person name="Rehmeyer C.J."/>
            <person name="Roe B.A."/>
            <person name="Shenoy N."/>
            <person name="Stanke M."/>
            <person name="Ter-Hovhannisyan V."/>
            <person name="Tunlid A."/>
            <person name="Velagapudi R."/>
            <person name="Vision T.J."/>
            <person name="Zeng Q."/>
            <person name="Zolan M.E."/>
            <person name="Pukkila P.J."/>
        </authorList>
    </citation>
    <scope>NUCLEOTIDE SEQUENCE [LARGE SCALE GENOMIC DNA]</scope>
    <source>
        <strain evidence="2">Okayama-7 / 130 / ATCC MYA-4618 / FGSC 9003</strain>
    </source>
</reference>
<accession>D6RKN6</accession>
<dbReference type="HOGENOM" id="CLU_2775846_0_0_1"/>
<protein>
    <submittedName>
        <fullName evidence="1">Uncharacterized protein</fullName>
    </submittedName>
</protein>
<name>D6RKN6_COPC7</name>
<dbReference type="Proteomes" id="UP000001861">
    <property type="component" value="Unassembled WGS sequence"/>
</dbReference>
<dbReference type="GeneID" id="9378881"/>
<dbReference type="VEuPathDB" id="FungiDB:CC1G_13928"/>
<gene>
    <name evidence="1" type="ORF">CC1G_13928</name>
</gene>
<dbReference type="AlphaFoldDB" id="D6RKN6"/>
<dbReference type="EMBL" id="AACS02000002">
    <property type="protein sequence ID" value="EFI28394.1"/>
    <property type="molecule type" value="Genomic_DNA"/>
</dbReference>
<dbReference type="InParanoid" id="D6RKN6"/>
<sequence length="69" mass="7459">MYFDIPRAGSRTFNSLTQDLVTNAIASSPDGGLTIVLSKLDLSDVPVDAVYLLARTGKTKPDDDCTIER</sequence>